<proteinExistence type="predicted"/>
<protein>
    <submittedName>
        <fullName evidence="1">Uncharacterized protein</fullName>
    </submittedName>
</protein>
<dbReference type="AlphaFoldDB" id="A0A0E9QWT7"/>
<organism evidence="1">
    <name type="scientific">Anguilla anguilla</name>
    <name type="common">European freshwater eel</name>
    <name type="synonym">Muraena anguilla</name>
    <dbReference type="NCBI Taxonomy" id="7936"/>
    <lineage>
        <taxon>Eukaryota</taxon>
        <taxon>Metazoa</taxon>
        <taxon>Chordata</taxon>
        <taxon>Craniata</taxon>
        <taxon>Vertebrata</taxon>
        <taxon>Euteleostomi</taxon>
        <taxon>Actinopterygii</taxon>
        <taxon>Neopterygii</taxon>
        <taxon>Teleostei</taxon>
        <taxon>Anguilliformes</taxon>
        <taxon>Anguillidae</taxon>
        <taxon>Anguilla</taxon>
    </lineage>
</organism>
<evidence type="ECO:0000313" key="1">
    <source>
        <dbReference type="EMBL" id="JAH20715.1"/>
    </source>
</evidence>
<accession>A0A0E9QWT7</accession>
<name>A0A0E9QWT7_ANGAN</name>
<sequence>MKNHNIVNMRTRVFPVKVKEAIMRLRIR</sequence>
<reference evidence="1" key="2">
    <citation type="journal article" date="2015" name="Fish Shellfish Immunol.">
        <title>Early steps in the European eel (Anguilla anguilla)-Vibrio vulnificus interaction in the gills: Role of the RtxA13 toxin.</title>
        <authorList>
            <person name="Callol A."/>
            <person name="Pajuelo D."/>
            <person name="Ebbesson L."/>
            <person name="Teles M."/>
            <person name="MacKenzie S."/>
            <person name="Amaro C."/>
        </authorList>
    </citation>
    <scope>NUCLEOTIDE SEQUENCE</scope>
</reference>
<dbReference type="EMBL" id="GBXM01087862">
    <property type="protein sequence ID" value="JAH20715.1"/>
    <property type="molecule type" value="Transcribed_RNA"/>
</dbReference>
<reference evidence="1" key="1">
    <citation type="submission" date="2014-11" db="EMBL/GenBank/DDBJ databases">
        <authorList>
            <person name="Amaro Gonzalez C."/>
        </authorList>
    </citation>
    <scope>NUCLEOTIDE SEQUENCE</scope>
</reference>